<dbReference type="RefSeq" id="WP_406771149.1">
    <property type="nucleotide sequence ID" value="NZ_JBJHZZ010000028.1"/>
</dbReference>
<dbReference type="Proteomes" id="UP001623591">
    <property type="component" value="Unassembled WGS sequence"/>
</dbReference>
<gene>
    <name evidence="1" type="ORF">ACJDUG_17415</name>
</gene>
<organism evidence="1 2">
    <name type="scientific">Candidatus Clostridium stratigraminis</name>
    <dbReference type="NCBI Taxonomy" id="3381661"/>
    <lineage>
        <taxon>Bacteria</taxon>
        <taxon>Bacillati</taxon>
        <taxon>Bacillota</taxon>
        <taxon>Clostridia</taxon>
        <taxon>Eubacteriales</taxon>
        <taxon>Clostridiaceae</taxon>
        <taxon>Clostridium</taxon>
    </lineage>
</organism>
<evidence type="ECO:0000313" key="1">
    <source>
        <dbReference type="EMBL" id="MFL0248722.1"/>
    </source>
</evidence>
<proteinExistence type="predicted"/>
<sequence>MSYKKPEIKKIEVSIKVNSDASDRSSCEGGHCVKARYGQDH</sequence>
<protein>
    <submittedName>
        <fullName evidence="1">Uncharacterized protein</fullName>
    </submittedName>
</protein>
<comment type="caution">
    <text evidence="1">The sequence shown here is derived from an EMBL/GenBank/DDBJ whole genome shotgun (WGS) entry which is preliminary data.</text>
</comment>
<reference evidence="1 2" key="1">
    <citation type="submission" date="2024-11" db="EMBL/GenBank/DDBJ databases">
        <authorList>
            <person name="Heng Y.C."/>
            <person name="Lim A.C.H."/>
            <person name="Lee J.K.Y."/>
            <person name="Kittelmann S."/>
        </authorList>
    </citation>
    <scope>NUCLEOTIDE SEQUENCE [LARGE SCALE GENOMIC DNA]</scope>
    <source>
        <strain evidence="1 2">WILCCON 0185</strain>
    </source>
</reference>
<dbReference type="EMBL" id="JBJHZZ010000028">
    <property type="protein sequence ID" value="MFL0248722.1"/>
    <property type="molecule type" value="Genomic_DNA"/>
</dbReference>
<accession>A0ABW8TAH4</accession>
<keyword evidence="2" id="KW-1185">Reference proteome</keyword>
<evidence type="ECO:0000313" key="2">
    <source>
        <dbReference type="Proteomes" id="UP001623591"/>
    </source>
</evidence>
<name>A0ABW8TAH4_9CLOT</name>